<keyword evidence="10" id="KW-1185">Reference proteome</keyword>
<evidence type="ECO:0000259" key="8">
    <source>
        <dbReference type="PROSITE" id="PS50125"/>
    </source>
</evidence>
<name>A0A9N8DDW7_9STRA</name>
<sequence length="739" mass="81872">MTPLRDEAREQAILEDGSDVSDHDDLEAPANNKEEMMVLAKNEDKAVGYLRLLVALLLGIVALVVCLSIYFVTKSSEQTDFEDDFKDTSLKVVETFGSTLKQRMNIAENFVIDITSRVANEPDLEWPLVAFPDFGIRAGKTAQIGTFLDISVLPIVQPEQLERYNNYTMANGEWLAESLAFQEGIPVEEVDAVPIGPVQVVTDEGPILRTPNMPGPFTPIWQTFPAINLPLQNADLNKGVFADPIQAVIEHGIPVFTTSVDTLDVTGFRRDSLSKMVEAVGQEYQYDALAPIFYPIFDSLQRDHGNQSVVALLRAGIYWRTFFLNILPASSKGVVVVLENDCGNQYTYEIDGSDARCLGRGDLHNAKYDYLEAAVTVQSLLDVESSDEQESTKGQCHYGIRVYPSQELEDTYMTNKPLIFALTLAAVFVLTCATFLLYDYCVQRRQKIVYQSAKQSGKLVQSLFPEQVRDRLYEEQEANEKKASGNEWLDKRNQTNMDASVGDTKPNAIANMYPDCTVMFADIAGFTKWASSRTPTEVFELLEAIYGEFDRLAKKRGVFKIETIGDCYVACTGLPLAQPDHALIMAKYCMDCLKKLHLLLHEDLIDRLGKDTGDLAMRFGLNSGPVTAGVLRGEKARFQIFGDTVNVAARMESNGLREKIQVSQATADLIAAAGKGSWLTKRDELVTAKGKGDMQTFWVNVAPTGRSIAATSTCQSVESFGDESDDADNVDRSFATVDV</sequence>
<evidence type="ECO:0000256" key="7">
    <source>
        <dbReference type="SAM" id="Phobius"/>
    </source>
</evidence>
<evidence type="ECO:0000256" key="6">
    <source>
        <dbReference type="ARBA" id="ARBA00023239"/>
    </source>
</evidence>
<dbReference type="InterPro" id="IPR029787">
    <property type="entry name" value="Nucleotide_cyclase"/>
</dbReference>
<evidence type="ECO:0000256" key="4">
    <source>
        <dbReference type="ARBA" id="ARBA00022989"/>
    </source>
</evidence>
<dbReference type="GO" id="GO:0007168">
    <property type="term" value="P:receptor guanylyl cyclase signaling pathway"/>
    <property type="evidence" value="ECO:0007669"/>
    <property type="project" value="TreeGrafter"/>
</dbReference>
<keyword evidence="2 7" id="KW-0812">Transmembrane</keyword>
<comment type="subcellular location">
    <subcellularLocation>
        <location evidence="1">Membrane</location>
    </subcellularLocation>
</comment>
<dbReference type="InterPro" id="IPR001054">
    <property type="entry name" value="A/G_cyclase"/>
</dbReference>
<dbReference type="GO" id="GO:0005886">
    <property type="term" value="C:plasma membrane"/>
    <property type="evidence" value="ECO:0007669"/>
    <property type="project" value="TreeGrafter"/>
</dbReference>
<dbReference type="GO" id="GO:0004016">
    <property type="term" value="F:adenylate cyclase activity"/>
    <property type="evidence" value="ECO:0007669"/>
    <property type="project" value="TreeGrafter"/>
</dbReference>
<dbReference type="SUPFAM" id="SSF55073">
    <property type="entry name" value="Nucleotide cyclase"/>
    <property type="match status" value="1"/>
</dbReference>
<keyword evidence="5 7" id="KW-0472">Membrane</keyword>
<feature type="domain" description="Guanylate cyclase" evidence="8">
    <location>
        <begin position="517"/>
        <end position="652"/>
    </location>
</feature>
<evidence type="ECO:0000313" key="9">
    <source>
        <dbReference type="EMBL" id="CAB9500010.1"/>
    </source>
</evidence>
<dbReference type="Pfam" id="PF00211">
    <property type="entry name" value="Guanylate_cyc"/>
    <property type="match status" value="1"/>
</dbReference>
<dbReference type="AlphaFoldDB" id="A0A9N8DDW7"/>
<keyword evidence="3" id="KW-0547">Nucleotide-binding</keyword>
<dbReference type="EMBL" id="CAICTM010000072">
    <property type="protein sequence ID" value="CAB9500010.1"/>
    <property type="molecule type" value="Genomic_DNA"/>
</dbReference>
<dbReference type="SMART" id="SM00044">
    <property type="entry name" value="CYCc"/>
    <property type="match status" value="1"/>
</dbReference>
<organism evidence="9 10">
    <name type="scientific">Seminavis robusta</name>
    <dbReference type="NCBI Taxonomy" id="568900"/>
    <lineage>
        <taxon>Eukaryota</taxon>
        <taxon>Sar</taxon>
        <taxon>Stramenopiles</taxon>
        <taxon>Ochrophyta</taxon>
        <taxon>Bacillariophyta</taxon>
        <taxon>Bacillariophyceae</taxon>
        <taxon>Bacillariophycidae</taxon>
        <taxon>Naviculales</taxon>
        <taxon>Naviculaceae</taxon>
        <taxon>Seminavis</taxon>
    </lineage>
</organism>
<protein>
    <submittedName>
        <fullName evidence="9">Receptor-type guanylate cyclase gcy</fullName>
    </submittedName>
</protein>
<evidence type="ECO:0000256" key="1">
    <source>
        <dbReference type="ARBA" id="ARBA00004370"/>
    </source>
</evidence>
<dbReference type="CDD" id="cd07302">
    <property type="entry name" value="CHD"/>
    <property type="match status" value="1"/>
</dbReference>
<feature type="transmembrane region" description="Helical" evidence="7">
    <location>
        <begin position="49"/>
        <end position="72"/>
    </location>
</feature>
<dbReference type="GO" id="GO:0004383">
    <property type="term" value="F:guanylate cyclase activity"/>
    <property type="evidence" value="ECO:0007669"/>
    <property type="project" value="TreeGrafter"/>
</dbReference>
<dbReference type="GO" id="GO:0035556">
    <property type="term" value="P:intracellular signal transduction"/>
    <property type="evidence" value="ECO:0007669"/>
    <property type="project" value="InterPro"/>
</dbReference>
<dbReference type="Gene3D" id="3.30.70.1230">
    <property type="entry name" value="Nucleotide cyclase"/>
    <property type="match status" value="1"/>
</dbReference>
<accession>A0A9N8DDW7</accession>
<keyword evidence="4 7" id="KW-1133">Transmembrane helix</keyword>
<reference evidence="9" key="1">
    <citation type="submission" date="2020-06" db="EMBL/GenBank/DDBJ databases">
        <authorList>
            <consortium name="Plant Systems Biology data submission"/>
        </authorList>
    </citation>
    <scope>NUCLEOTIDE SEQUENCE</scope>
    <source>
        <strain evidence="9">D6</strain>
    </source>
</reference>
<evidence type="ECO:0000256" key="3">
    <source>
        <dbReference type="ARBA" id="ARBA00022741"/>
    </source>
</evidence>
<dbReference type="GO" id="GO:0001653">
    <property type="term" value="F:peptide receptor activity"/>
    <property type="evidence" value="ECO:0007669"/>
    <property type="project" value="TreeGrafter"/>
</dbReference>
<evidence type="ECO:0000256" key="2">
    <source>
        <dbReference type="ARBA" id="ARBA00022692"/>
    </source>
</evidence>
<comment type="caution">
    <text evidence="9">The sequence shown here is derived from an EMBL/GenBank/DDBJ whole genome shotgun (WGS) entry which is preliminary data.</text>
</comment>
<keyword evidence="9" id="KW-0675">Receptor</keyword>
<dbReference type="Proteomes" id="UP001153069">
    <property type="component" value="Unassembled WGS sequence"/>
</dbReference>
<dbReference type="PROSITE" id="PS50125">
    <property type="entry name" value="GUANYLATE_CYCLASE_2"/>
    <property type="match status" value="1"/>
</dbReference>
<feature type="transmembrane region" description="Helical" evidence="7">
    <location>
        <begin position="418"/>
        <end position="438"/>
    </location>
</feature>
<dbReference type="PANTHER" id="PTHR11920:SF335">
    <property type="entry name" value="GUANYLATE CYCLASE"/>
    <property type="match status" value="1"/>
</dbReference>
<evidence type="ECO:0000256" key="5">
    <source>
        <dbReference type="ARBA" id="ARBA00023136"/>
    </source>
</evidence>
<proteinExistence type="predicted"/>
<evidence type="ECO:0000313" key="10">
    <source>
        <dbReference type="Proteomes" id="UP001153069"/>
    </source>
</evidence>
<dbReference type="GO" id="GO:0000166">
    <property type="term" value="F:nucleotide binding"/>
    <property type="evidence" value="ECO:0007669"/>
    <property type="project" value="UniProtKB-KW"/>
</dbReference>
<keyword evidence="6" id="KW-0456">Lyase</keyword>
<gene>
    <name evidence="9" type="ORF">SEMRO_73_G040530.1</name>
</gene>
<dbReference type="PANTHER" id="PTHR11920">
    <property type="entry name" value="GUANYLYL CYCLASE"/>
    <property type="match status" value="1"/>
</dbReference>
<dbReference type="InterPro" id="IPR050401">
    <property type="entry name" value="Cyclic_nucleotide_synthase"/>
</dbReference>